<evidence type="ECO:0000313" key="1">
    <source>
        <dbReference type="EMBL" id="CEL00318.1"/>
    </source>
</evidence>
<accession>A0A0B7C532</accession>
<reference evidence="1" key="1">
    <citation type="submission" date="2014-12" db="EMBL/GenBank/DDBJ databases">
        <title>Insight into the proteome of Arion vulgaris.</title>
        <authorList>
            <person name="Aradska J."/>
            <person name="Bulat T."/>
            <person name="Smidak R."/>
            <person name="Sarate P."/>
            <person name="Gangsoo J."/>
            <person name="Sialana F."/>
            <person name="Bilban M."/>
            <person name="Lubec G."/>
        </authorList>
    </citation>
    <scope>NUCLEOTIDE SEQUENCE</scope>
    <source>
        <tissue evidence="1">Skin</tissue>
    </source>
</reference>
<gene>
    <name evidence="1" type="primary">ORF223404</name>
</gene>
<sequence length="69" mass="7414">LDSHRSVNCVVNCASQGSRLCAPCENLMPDDLPLSPITPSQMGPSSCRKTNSGLPLILPYGELYNYSTT</sequence>
<name>A0A0B7C532_9EUPU</name>
<protein>
    <submittedName>
        <fullName evidence="1">Uncharacterized protein</fullName>
    </submittedName>
</protein>
<dbReference type="AlphaFoldDB" id="A0A0B7C532"/>
<feature type="non-terminal residue" evidence="1">
    <location>
        <position position="69"/>
    </location>
</feature>
<feature type="non-terminal residue" evidence="1">
    <location>
        <position position="1"/>
    </location>
</feature>
<proteinExistence type="predicted"/>
<dbReference type="EMBL" id="HACG01053447">
    <property type="protein sequence ID" value="CEL00318.1"/>
    <property type="molecule type" value="Transcribed_RNA"/>
</dbReference>
<organism evidence="1">
    <name type="scientific">Arion vulgaris</name>
    <dbReference type="NCBI Taxonomy" id="1028688"/>
    <lineage>
        <taxon>Eukaryota</taxon>
        <taxon>Metazoa</taxon>
        <taxon>Spiralia</taxon>
        <taxon>Lophotrochozoa</taxon>
        <taxon>Mollusca</taxon>
        <taxon>Gastropoda</taxon>
        <taxon>Heterobranchia</taxon>
        <taxon>Euthyneura</taxon>
        <taxon>Panpulmonata</taxon>
        <taxon>Eupulmonata</taxon>
        <taxon>Stylommatophora</taxon>
        <taxon>Helicina</taxon>
        <taxon>Arionoidea</taxon>
        <taxon>Arionidae</taxon>
        <taxon>Arion</taxon>
    </lineage>
</organism>